<organism evidence="2 3">
    <name type="scientific">Candidatus Nitrosocosmicus oleophilus</name>
    <dbReference type="NCBI Taxonomy" id="1353260"/>
    <lineage>
        <taxon>Archaea</taxon>
        <taxon>Nitrososphaerota</taxon>
        <taxon>Nitrososphaeria</taxon>
        <taxon>Nitrososphaerales</taxon>
        <taxon>Nitrososphaeraceae</taxon>
        <taxon>Candidatus Nitrosocosmicus</taxon>
    </lineage>
</organism>
<evidence type="ECO:0000313" key="2">
    <source>
        <dbReference type="EMBL" id="ALI35431.1"/>
    </source>
</evidence>
<evidence type="ECO:0000256" key="1">
    <source>
        <dbReference type="SAM" id="MobiDB-lite"/>
    </source>
</evidence>
<dbReference type="KEGG" id="taa:NMY3_01226"/>
<dbReference type="GeneID" id="60421306"/>
<reference evidence="3" key="1">
    <citation type="submission" date="2015-10" db="EMBL/GenBank/DDBJ databases">
        <title>Niche specialization of a soil ammonia-oxidizing archaeon, Candidatus Nitrosocosmicus oleophilus.</title>
        <authorList>
            <person name="Jung M.-Y."/>
            <person name="Rhee S.-K."/>
        </authorList>
    </citation>
    <scope>NUCLEOTIDE SEQUENCE [LARGE SCALE GENOMIC DNA]</scope>
    <source>
        <strain evidence="3">MY3</strain>
    </source>
</reference>
<accession>A0A654LYT2</accession>
<dbReference type="RefSeq" id="WP_196817897.1">
    <property type="nucleotide sequence ID" value="NZ_CP012850.1"/>
</dbReference>
<dbReference type="AlphaFoldDB" id="A0A654LYT2"/>
<protein>
    <submittedName>
        <fullName evidence="2">Uncharacterized protein</fullName>
    </submittedName>
</protein>
<proteinExistence type="predicted"/>
<keyword evidence="3" id="KW-1185">Reference proteome</keyword>
<name>A0A654LYT2_9ARCH</name>
<dbReference type="Proteomes" id="UP000058925">
    <property type="component" value="Chromosome"/>
</dbReference>
<sequence>MSKLSNISNANSNKPFESSNSIQRELSESLLDYLKSNLFYSEKQNKNEFWQQLRSKNDTIVVKHSHFKGYYKILYYLDILSPAEIEKTFRLTIRQFSKSNMEDRNFVFQDK</sequence>
<feature type="region of interest" description="Disordered" evidence="1">
    <location>
        <begin position="1"/>
        <end position="21"/>
    </location>
</feature>
<evidence type="ECO:0000313" key="3">
    <source>
        <dbReference type="Proteomes" id="UP000058925"/>
    </source>
</evidence>
<dbReference type="EMBL" id="CP012850">
    <property type="protein sequence ID" value="ALI35431.1"/>
    <property type="molecule type" value="Genomic_DNA"/>
</dbReference>
<gene>
    <name evidence="2" type="ORF">NMY3_01226</name>
</gene>